<reference evidence="2 3" key="1">
    <citation type="submission" date="2015-05" db="EMBL/GenBank/DDBJ databases">
        <title>Photobacterium galathea sp. nov.</title>
        <authorList>
            <person name="Machado H."/>
            <person name="Gram L."/>
        </authorList>
    </citation>
    <scope>NUCLEOTIDE SEQUENCE [LARGE SCALE GENOMIC DNA]</scope>
    <source>
        <strain evidence="2 3">CGMCC 1.12159</strain>
    </source>
</reference>
<comment type="caution">
    <text evidence="2">The sequence shown here is derived from an EMBL/GenBank/DDBJ whole genome shotgun (WGS) entry which is preliminary data.</text>
</comment>
<dbReference type="AlphaFoldDB" id="A0A0J1H119"/>
<dbReference type="OrthoDB" id="8911446at2"/>
<evidence type="ECO:0000313" key="2">
    <source>
        <dbReference type="EMBL" id="KLV05494.1"/>
    </source>
</evidence>
<protein>
    <recommendedName>
        <fullName evidence="4">Lipoprotein</fullName>
    </recommendedName>
</protein>
<evidence type="ECO:0000256" key="1">
    <source>
        <dbReference type="SAM" id="SignalP"/>
    </source>
</evidence>
<proteinExistence type="predicted"/>
<evidence type="ECO:0008006" key="4">
    <source>
        <dbReference type="Google" id="ProtNLM"/>
    </source>
</evidence>
<accession>A0A0J1H119</accession>
<evidence type="ECO:0000313" key="3">
    <source>
        <dbReference type="Proteomes" id="UP000036097"/>
    </source>
</evidence>
<feature type="signal peptide" evidence="1">
    <location>
        <begin position="1"/>
        <end position="16"/>
    </location>
</feature>
<dbReference type="PATRIC" id="fig|1195763.3.peg.2309"/>
<keyword evidence="3" id="KW-1185">Reference proteome</keyword>
<gene>
    <name evidence="2" type="ORF">ABT56_10990</name>
</gene>
<dbReference type="Proteomes" id="UP000036097">
    <property type="component" value="Unassembled WGS sequence"/>
</dbReference>
<organism evidence="2 3">
    <name type="scientific">Photobacterium aquae</name>
    <dbReference type="NCBI Taxonomy" id="1195763"/>
    <lineage>
        <taxon>Bacteria</taxon>
        <taxon>Pseudomonadati</taxon>
        <taxon>Pseudomonadota</taxon>
        <taxon>Gammaproteobacteria</taxon>
        <taxon>Vibrionales</taxon>
        <taxon>Vibrionaceae</taxon>
        <taxon>Photobacterium</taxon>
    </lineage>
</organism>
<sequence length="170" mass="19481">MLFLMLVLFSSFSLSAELITKNVLNGRVSLLIPQQFTQMPDDILEIKYPSSRRPTEVLSDDSGSISLAFNHTNTVMESSDIPEFHHAISKMFHNLYPSAKWFRDEIIERNGRIFIVLELITPAMDTEIHNIMYGTSVDGRLLFIAFNTTIEQSKKWLPIGRKVMESLTIK</sequence>
<dbReference type="RefSeq" id="WP_047878923.1">
    <property type="nucleotide sequence ID" value="NZ_LDOT01000013.1"/>
</dbReference>
<keyword evidence="1" id="KW-0732">Signal</keyword>
<feature type="chain" id="PRO_5005252099" description="Lipoprotein" evidence="1">
    <location>
        <begin position="17"/>
        <end position="170"/>
    </location>
</feature>
<dbReference type="EMBL" id="LDOT01000013">
    <property type="protein sequence ID" value="KLV05494.1"/>
    <property type="molecule type" value="Genomic_DNA"/>
</dbReference>
<name>A0A0J1H119_9GAMM</name>